<keyword evidence="4 9" id="KW-0288">FMN</keyword>
<evidence type="ECO:0000256" key="6">
    <source>
        <dbReference type="ARBA" id="ARBA00022857"/>
    </source>
</evidence>
<keyword evidence="11" id="KW-0547">Nucleotide-binding</keyword>
<keyword evidence="2" id="KW-0820">tRNA-binding</keyword>
<evidence type="ECO:0000256" key="11">
    <source>
        <dbReference type="PIRSR" id="PIRSR006621-2"/>
    </source>
</evidence>
<sequence length="340" mass="37483">MGEGILPSRPLLAVAPMIAVSNTHFRNFMRLITRHSTVYTEMVVDSTILHNTHQLEEYLGFDEIEHPIVCQLGGSNPETLADAASWAERVGYDELNLNVGCPSCRVVAKGCFGAALMRTPAKVRDIVHEMKRRVQIPVTVKCRLGVDHLDSPEFTRNFVDTVAQGGCKHFIVHARKAWLQGVDPKKNRSVPPLLYERVFELCDTFPELHFSLNGGVSTLELADKLLSGEWRKTKDTALAEPHSGGTGTTEGLQYSGLHGVMIGRAAMNDPCCLAQTDKLIYDTSIRRSAPDETAVEALHHAMDAVDDEFPGVLDYPLSMGKNPRYEELASSLGRGVRSSE</sequence>
<dbReference type="Gene3D" id="3.20.20.70">
    <property type="entry name" value="Aldolase class I"/>
    <property type="match status" value="1"/>
</dbReference>
<reference evidence="13" key="1">
    <citation type="submission" date="2013-10" db="EMBL/GenBank/DDBJ databases">
        <title>Genomic analysis of the causative agents of coccidiosis in chickens.</title>
        <authorList>
            <person name="Reid A.J."/>
            <person name="Blake D."/>
            <person name="Billington K."/>
            <person name="Browne H."/>
            <person name="Dunn M."/>
            <person name="Hung S."/>
            <person name="Kawahara F."/>
            <person name="Miranda-Saavedra D."/>
            <person name="Mourier T."/>
            <person name="Nagra H."/>
            <person name="Otto T.D."/>
            <person name="Rawlings N."/>
            <person name="Sanchez A."/>
            <person name="Sanders M."/>
            <person name="Subramaniam C."/>
            <person name="Tay Y."/>
            <person name="Dear P."/>
            <person name="Doerig C."/>
            <person name="Gruber A."/>
            <person name="Parkinson J."/>
            <person name="Shirley M."/>
            <person name="Wan K.L."/>
            <person name="Berriman M."/>
            <person name="Tomley F."/>
            <person name="Pain A."/>
        </authorList>
    </citation>
    <scope>NUCLEOTIDE SEQUENCE [LARGE SCALE GENOMIC DNA]</scope>
    <source>
        <strain evidence="13">Houghton</strain>
    </source>
</reference>
<dbReference type="AlphaFoldDB" id="U6G704"/>
<dbReference type="PROSITE" id="PS01136">
    <property type="entry name" value="UPF0034"/>
    <property type="match status" value="1"/>
</dbReference>
<keyword evidence="14" id="KW-1185">Reference proteome</keyword>
<proteinExistence type="inferred from homology"/>
<evidence type="ECO:0000313" key="14">
    <source>
        <dbReference type="Proteomes" id="UP000018201"/>
    </source>
</evidence>
<evidence type="ECO:0000256" key="10">
    <source>
        <dbReference type="PIRSR" id="PIRSR006621-1"/>
    </source>
</evidence>
<feature type="binding site" evidence="11">
    <location>
        <position position="71"/>
    </location>
    <ligand>
        <name>FMN</name>
        <dbReference type="ChEBI" id="CHEBI:58210"/>
    </ligand>
</feature>
<feature type="domain" description="DUS-like FMN-binding" evidence="12">
    <location>
        <begin position="252"/>
        <end position="307"/>
    </location>
</feature>
<evidence type="ECO:0000256" key="4">
    <source>
        <dbReference type="ARBA" id="ARBA00022643"/>
    </source>
</evidence>
<dbReference type="Proteomes" id="UP000018201">
    <property type="component" value="Unassembled WGS sequence"/>
</dbReference>
<evidence type="ECO:0000256" key="9">
    <source>
        <dbReference type="PIRNR" id="PIRNR006621"/>
    </source>
</evidence>
<comment type="cofactor">
    <cofactor evidence="1 9 11">
        <name>FMN</name>
        <dbReference type="ChEBI" id="CHEBI:58210"/>
    </cofactor>
</comment>
<reference evidence="13" key="2">
    <citation type="submission" date="2013-10" db="EMBL/GenBank/DDBJ databases">
        <authorList>
            <person name="Aslett M."/>
        </authorList>
    </citation>
    <scope>NUCLEOTIDE SEQUENCE [LARGE SCALE GENOMIC DNA]</scope>
    <source>
        <strain evidence="13">Houghton</strain>
    </source>
</reference>
<comment type="function">
    <text evidence="9">Catalyzes the synthesis of dihydrouridine, a modified base found in the D-loop of most tRNAs.</text>
</comment>
<evidence type="ECO:0000256" key="5">
    <source>
        <dbReference type="ARBA" id="ARBA00022694"/>
    </source>
</evidence>
<dbReference type="GO" id="GO:0017150">
    <property type="term" value="F:tRNA dihydrouridine synthase activity"/>
    <property type="evidence" value="ECO:0007669"/>
    <property type="project" value="InterPro"/>
</dbReference>
<feature type="active site" description="Proton donor" evidence="10">
    <location>
        <position position="101"/>
    </location>
</feature>
<dbReference type="Pfam" id="PF01207">
    <property type="entry name" value="Dus"/>
    <property type="match status" value="2"/>
</dbReference>
<feature type="binding site" evidence="11">
    <location>
        <position position="141"/>
    </location>
    <ligand>
        <name>FMN</name>
        <dbReference type="ChEBI" id="CHEBI:58210"/>
    </ligand>
</feature>
<name>U6G704_9EIME</name>
<evidence type="ECO:0000256" key="3">
    <source>
        <dbReference type="ARBA" id="ARBA00022630"/>
    </source>
</evidence>
<comment type="similarity">
    <text evidence="9">Belongs to the dus family.</text>
</comment>
<evidence type="ECO:0000313" key="13">
    <source>
        <dbReference type="EMBL" id="CDI75083.1"/>
    </source>
</evidence>
<evidence type="ECO:0000256" key="7">
    <source>
        <dbReference type="ARBA" id="ARBA00022884"/>
    </source>
</evidence>
<keyword evidence="7" id="KW-0694">RNA-binding</keyword>
<dbReference type="InterPro" id="IPR004653">
    <property type="entry name" value="DusA"/>
</dbReference>
<dbReference type="InterPro" id="IPR035587">
    <property type="entry name" value="DUS-like_FMN-bd"/>
</dbReference>
<protein>
    <recommendedName>
        <fullName evidence="9">tRNA-dihydrouridine synthase</fullName>
        <ecNumber evidence="9">1.3.1.-</ecNumber>
    </recommendedName>
</protein>
<dbReference type="PANTHER" id="PTHR42907">
    <property type="entry name" value="FMN-LINKED OXIDOREDUCTASES SUPERFAMILY PROTEIN"/>
    <property type="match status" value="1"/>
</dbReference>
<dbReference type="InterPro" id="IPR013785">
    <property type="entry name" value="Aldolase_TIM"/>
</dbReference>
<keyword evidence="3 9" id="KW-0285">Flavoprotein</keyword>
<dbReference type="PIRSF" id="PIRSF006621">
    <property type="entry name" value="Dus"/>
    <property type="match status" value="1"/>
</dbReference>
<dbReference type="CDD" id="cd02801">
    <property type="entry name" value="DUS_like_FMN"/>
    <property type="match status" value="1"/>
</dbReference>
<dbReference type="EC" id="1.3.1.-" evidence="9"/>
<keyword evidence="5 9" id="KW-0819">tRNA processing</keyword>
<evidence type="ECO:0000256" key="8">
    <source>
        <dbReference type="ARBA" id="ARBA00023002"/>
    </source>
</evidence>
<evidence type="ECO:0000259" key="12">
    <source>
        <dbReference type="Pfam" id="PF01207"/>
    </source>
</evidence>
<dbReference type="InterPro" id="IPR018517">
    <property type="entry name" value="tRNA_hU_synthase_CS"/>
</dbReference>
<keyword evidence="8 9" id="KW-0560">Oxidoreductase</keyword>
<feature type="binding site" evidence="11">
    <location>
        <begin position="213"/>
        <end position="215"/>
    </location>
    <ligand>
        <name>FMN</name>
        <dbReference type="ChEBI" id="CHEBI:58210"/>
    </ligand>
</feature>
<evidence type="ECO:0000256" key="2">
    <source>
        <dbReference type="ARBA" id="ARBA00022555"/>
    </source>
</evidence>
<organism evidence="13 14">
    <name type="scientific">Eimeria praecox</name>
    <dbReference type="NCBI Taxonomy" id="51316"/>
    <lineage>
        <taxon>Eukaryota</taxon>
        <taxon>Sar</taxon>
        <taxon>Alveolata</taxon>
        <taxon>Apicomplexa</taxon>
        <taxon>Conoidasida</taxon>
        <taxon>Coccidia</taxon>
        <taxon>Eucoccidiorida</taxon>
        <taxon>Eimeriorina</taxon>
        <taxon>Eimeriidae</taxon>
        <taxon>Eimeria</taxon>
    </lineage>
</organism>
<accession>U6G704</accession>
<feature type="domain" description="DUS-like FMN-binding" evidence="12">
    <location>
        <begin position="14"/>
        <end position="226"/>
    </location>
</feature>
<feature type="binding site" evidence="11">
    <location>
        <position position="173"/>
    </location>
    <ligand>
        <name>FMN</name>
        <dbReference type="ChEBI" id="CHEBI:58210"/>
    </ligand>
</feature>
<gene>
    <name evidence="13" type="ORF">EPH_0004120</name>
</gene>
<dbReference type="GO" id="GO:0000049">
    <property type="term" value="F:tRNA binding"/>
    <property type="evidence" value="ECO:0007669"/>
    <property type="project" value="UniProtKB-KW"/>
</dbReference>
<keyword evidence="6" id="KW-0521">NADP</keyword>
<evidence type="ECO:0000256" key="1">
    <source>
        <dbReference type="ARBA" id="ARBA00001917"/>
    </source>
</evidence>
<dbReference type="GO" id="GO:0050660">
    <property type="term" value="F:flavin adenine dinucleotide binding"/>
    <property type="evidence" value="ECO:0007669"/>
    <property type="project" value="InterPro"/>
</dbReference>
<dbReference type="NCBIfam" id="NF008774">
    <property type="entry name" value="PRK11815.1"/>
    <property type="match status" value="1"/>
</dbReference>
<dbReference type="EMBL" id="HG690708">
    <property type="protein sequence ID" value="CDI75083.1"/>
    <property type="molecule type" value="Genomic_DNA"/>
</dbReference>
<dbReference type="OrthoDB" id="10262250at2759"/>
<dbReference type="VEuPathDB" id="ToxoDB:EPH_0004120"/>
<feature type="binding site" evidence="11">
    <location>
        <begin position="263"/>
        <end position="264"/>
    </location>
    <ligand>
        <name>FMN</name>
        <dbReference type="ChEBI" id="CHEBI:58210"/>
    </ligand>
</feature>
<dbReference type="SUPFAM" id="SSF51395">
    <property type="entry name" value="FMN-linked oxidoreductases"/>
    <property type="match status" value="1"/>
</dbReference>
<dbReference type="InterPro" id="IPR001269">
    <property type="entry name" value="DUS_fam"/>
</dbReference>
<dbReference type="PANTHER" id="PTHR42907:SF1">
    <property type="entry name" value="FMN-LINKED OXIDOREDUCTASES SUPERFAMILY PROTEIN"/>
    <property type="match status" value="1"/>
</dbReference>